<dbReference type="Proteomes" id="UP000013378">
    <property type="component" value="Unassembled WGS sequence"/>
</dbReference>
<dbReference type="PATRIC" id="fig|1304284.3.peg.2618"/>
<dbReference type="GO" id="GO:0009294">
    <property type="term" value="P:DNA-mediated transformation"/>
    <property type="evidence" value="ECO:0007669"/>
    <property type="project" value="InterPro"/>
</dbReference>
<accession>R1CKR1</accession>
<comment type="similarity">
    <text evidence="1">Belongs to the DprA/Smf family.</text>
</comment>
<reference evidence="4 5" key="1">
    <citation type="journal article" date="2015" name="Geomicrobiol. J.">
        <title>Caldisalinibacter kiritimatiensis gen. nov., sp. nov., a moderately thermohalophilic thiosulfate-reducing bacterium from a hypersaline microbial mat.</title>
        <authorList>
            <person name="Ben Hania W."/>
            <person name="Joseph M."/>
            <person name="Fiebig A."/>
            <person name="Bunk B."/>
            <person name="Klenk H.-P."/>
            <person name="Fardeau M.-L."/>
            <person name="Spring S."/>
        </authorList>
    </citation>
    <scope>NUCLEOTIDE SEQUENCE [LARGE SCALE GENOMIC DNA]</scope>
    <source>
        <strain evidence="4 5">L21-TH-D2</strain>
    </source>
</reference>
<evidence type="ECO:0000313" key="4">
    <source>
        <dbReference type="EMBL" id="EOC99315.1"/>
    </source>
</evidence>
<dbReference type="Pfam" id="PF17782">
    <property type="entry name" value="WHD_DprA"/>
    <property type="match status" value="1"/>
</dbReference>
<dbReference type="Gene3D" id="3.40.50.450">
    <property type="match status" value="1"/>
</dbReference>
<dbReference type="AlphaFoldDB" id="R1CKR1"/>
<gene>
    <name evidence="4" type="ORF">L21TH_2664</name>
</gene>
<dbReference type="PANTHER" id="PTHR43022:SF1">
    <property type="entry name" value="PROTEIN SMF"/>
    <property type="match status" value="1"/>
</dbReference>
<evidence type="ECO:0000259" key="2">
    <source>
        <dbReference type="Pfam" id="PF02481"/>
    </source>
</evidence>
<dbReference type="InterPro" id="IPR010994">
    <property type="entry name" value="RuvA_2-like"/>
</dbReference>
<dbReference type="Pfam" id="PF02481">
    <property type="entry name" value="DNA_processg_A"/>
    <property type="match status" value="1"/>
</dbReference>
<dbReference type="Gene3D" id="1.10.10.10">
    <property type="entry name" value="Winged helix-like DNA-binding domain superfamily/Winged helix DNA-binding domain"/>
    <property type="match status" value="1"/>
</dbReference>
<comment type="caution">
    <text evidence="4">The sequence shown here is derived from an EMBL/GenBank/DDBJ whole genome shotgun (WGS) entry which is preliminary data.</text>
</comment>
<dbReference type="SUPFAM" id="SSF47781">
    <property type="entry name" value="RuvA domain 2-like"/>
    <property type="match status" value="1"/>
</dbReference>
<dbReference type="eggNOG" id="COG0758">
    <property type="taxonomic scope" value="Bacteria"/>
</dbReference>
<dbReference type="PANTHER" id="PTHR43022">
    <property type="entry name" value="PROTEIN SMF"/>
    <property type="match status" value="1"/>
</dbReference>
<evidence type="ECO:0000259" key="3">
    <source>
        <dbReference type="Pfam" id="PF17782"/>
    </source>
</evidence>
<dbReference type="InterPro" id="IPR041614">
    <property type="entry name" value="DprA_WH"/>
</dbReference>
<organism evidence="4 5">
    <name type="scientific">Caldisalinibacter kiritimatiensis</name>
    <dbReference type="NCBI Taxonomy" id="1304284"/>
    <lineage>
        <taxon>Bacteria</taxon>
        <taxon>Bacillati</taxon>
        <taxon>Bacillota</taxon>
        <taxon>Tissierellia</taxon>
        <taxon>Tissierellales</taxon>
        <taxon>Thermohalobacteraceae</taxon>
        <taxon>Caldisalinibacter</taxon>
    </lineage>
</organism>
<keyword evidence="5" id="KW-1185">Reference proteome</keyword>
<proteinExistence type="inferred from homology"/>
<sequence>MDNKDILIWLNSINGIGNKMIDNLIKYYGDLKSIWEAKESSIREFKGLNNQIKSKMLATRDKTYVEMLKKRIKELKIKVISICDNEYPSILKNIYDPPKILFVKGSIVKKDSFSIAIVGSRKTTPYGKWAADKFARELSRMGITIVSGMARGIDTISHKGALKENGRTIAVLGSGINVIYPKSNKELYNQIINNGAIISEFPIDMQPVAHNFPMRNRIISGLCLGVIVIEAKKKSGSLITAQHALEQGRDVFALPGNINSVYSKGTNLLIKDGAKLLTDVDDILEEINILKSIFEKVENKQINNRELGKDESKVLEILSERPMNSDIIASKINIDISKVNSILTILEMKGLVKLLPGNLYTVQ</sequence>
<feature type="domain" description="Smf/DprA SLOG" evidence="2">
    <location>
        <begin position="78"/>
        <end position="287"/>
    </location>
</feature>
<protein>
    <submittedName>
        <fullName evidence="4">Rossmann fold nucleotide-binding protein Smf possibly involved in DNA uptake</fullName>
    </submittedName>
</protein>
<dbReference type="EMBL" id="ARZA01000280">
    <property type="protein sequence ID" value="EOC99315.1"/>
    <property type="molecule type" value="Genomic_DNA"/>
</dbReference>
<dbReference type="RefSeq" id="WP_006317434.1">
    <property type="nucleotide sequence ID" value="NZ_ARZA01000280.1"/>
</dbReference>
<dbReference type="InterPro" id="IPR003488">
    <property type="entry name" value="DprA"/>
</dbReference>
<evidence type="ECO:0000256" key="1">
    <source>
        <dbReference type="ARBA" id="ARBA00006525"/>
    </source>
</evidence>
<evidence type="ECO:0000313" key="5">
    <source>
        <dbReference type="Proteomes" id="UP000013378"/>
    </source>
</evidence>
<dbReference type="InterPro" id="IPR057666">
    <property type="entry name" value="DrpA_SLOG"/>
</dbReference>
<name>R1CKR1_9FIRM</name>
<feature type="domain" description="DprA winged helix" evidence="3">
    <location>
        <begin position="305"/>
        <end position="358"/>
    </location>
</feature>
<dbReference type="InterPro" id="IPR036388">
    <property type="entry name" value="WH-like_DNA-bd_sf"/>
</dbReference>
<dbReference type="STRING" id="1304284.L21TH_2664"/>
<dbReference type="OrthoDB" id="9785707at2"/>
<dbReference type="SUPFAM" id="SSF102405">
    <property type="entry name" value="MCP/YpsA-like"/>
    <property type="match status" value="1"/>
</dbReference>
<dbReference type="NCBIfam" id="TIGR00732">
    <property type="entry name" value="dprA"/>
    <property type="match status" value="1"/>
</dbReference>